<dbReference type="EMBL" id="QSVQ01000020">
    <property type="protein sequence ID" value="RGO47654.1"/>
    <property type="molecule type" value="Genomic_DNA"/>
</dbReference>
<dbReference type="Proteomes" id="UP000261055">
    <property type="component" value="Unassembled WGS sequence"/>
</dbReference>
<sequence>MGRVETLILLKHDLGIHTNAHDEYLRFLLKSAKERISREGIKEEDTTEYTAIQIEYAAYLFRKRAGTDTAMPRFLRWDLNNLLISQKAKKEKTDDV</sequence>
<organism evidence="1 2">
    <name type="scientific">Dorea formicigenerans</name>
    <dbReference type="NCBI Taxonomy" id="39486"/>
    <lineage>
        <taxon>Bacteria</taxon>
        <taxon>Bacillati</taxon>
        <taxon>Bacillota</taxon>
        <taxon>Clostridia</taxon>
        <taxon>Lachnospirales</taxon>
        <taxon>Lachnospiraceae</taxon>
        <taxon>Dorea</taxon>
    </lineage>
</organism>
<evidence type="ECO:0008006" key="3">
    <source>
        <dbReference type="Google" id="ProtNLM"/>
    </source>
</evidence>
<evidence type="ECO:0000313" key="1">
    <source>
        <dbReference type="EMBL" id="RGO47654.1"/>
    </source>
</evidence>
<gene>
    <name evidence="1" type="ORF">DXB12_13890</name>
</gene>
<evidence type="ECO:0000313" key="2">
    <source>
        <dbReference type="Proteomes" id="UP000261055"/>
    </source>
</evidence>
<proteinExistence type="predicted"/>
<dbReference type="AlphaFoldDB" id="A0A3E5GQ08"/>
<accession>A0A3E5GQ08</accession>
<name>A0A3E5GQ08_9FIRM</name>
<reference evidence="1 2" key="1">
    <citation type="submission" date="2018-08" db="EMBL/GenBank/DDBJ databases">
        <title>A genome reference for cultivated species of the human gut microbiota.</title>
        <authorList>
            <person name="Zou Y."/>
            <person name="Xue W."/>
            <person name="Luo G."/>
        </authorList>
    </citation>
    <scope>NUCLEOTIDE SEQUENCE [LARGE SCALE GENOMIC DNA]</scope>
    <source>
        <strain evidence="1 2">OM02-12</strain>
    </source>
</reference>
<keyword evidence="2" id="KW-1185">Reference proteome</keyword>
<protein>
    <recommendedName>
        <fullName evidence="3">Phage gp6-like head-tail connector protein</fullName>
    </recommendedName>
</protein>
<dbReference type="RefSeq" id="WP_117614088.1">
    <property type="nucleotide sequence ID" value="NZ_JAJCNY010000019.1"/>
</dbReference>
<comment type="caution">
    <text evidence="1">The sequence shown here is derived from an EMBL/GenBank/DDBJ whole genome shotgun (WGS) entry which is preliminary data.</text>
</comment>